<dbReference type="RefSeq" id="WP_379576386.1">
    <property type="nucleotide sequence ID" value="NZ_JBHUFV010000050.1"/>
</dbReference>
<dbReference type="InterPro" id="IPR050189">
    <property type="entry name" value="MFS_Efflux_Transporters"/>
</dbReference>
<evidence type="ECO:0000256" key="6">
    <source>
        <dbReference type="SAM" id="MobiDB-lite"/>
    </source>
</evidence>
<feature type="transmembrane region" description="Helical" evidence="7">
    <location>
        <begin position="175"/>
        <end position="197"/>
    </location>
</feature>
<dbReference type="PANTHER" id="PTHR43124">
    <property type="entry name" value="PURINE EFFLUX PUMP PBUE"/>
    <property type="match status" value="1"/>
</dbReference>
<keyword evidence="5 7" id="KW-0472">Membrane</keyword>
<comment type="caution">
    <text evidence="9">The sequence shown here is derived from an EMBL/GenBank/DDBJ whole genome shotgun (WGS) entry which is preliminary data.</text>
</comment>
<feature type="transmembrane region" description="Helical" evidence="7">
    <location>
        <begin position="58"/>
        <end position="79"/>
    </location>
</feature>
<evidence type="ECO:0000256" key="2">
    <source>
        <dbReference type="ARBA" id="ARBA00022475"/>
    </source>
</evidence>
<protein>
    <submittedName>
        <fullName evidence="9">MFS transporter</fullName>
    </submittedName>
</protein>
<feature type="transmembrane region" description="Helical" evidence="7">
    <location>
        <begin position="285"/>
        <end position="304"/>
    </location>
</feature>
<dbReference type="SUPFAM" id="SSF103473">
    <property type="entry name" value="MFS general substrate transporter"/>
    <property type="match status" value="1"/>
</dbReference>
<evidence type="ECO:0000256" key="1">
    <source>
        <dbReference type="ARBA" id="ARBA00004651"/>
    </source>
</evidence>
<organism evidence="9 10">
    <name type="scientific">Nonomuraea mangrovi</name>
    <dbReference type="NCBI Taxonomy" id="2316207"/>
    <lineage>
        <taxon>Bacteria</taxon>
        <taxon>Bacillati</taxon>
        <taxon>Actinomycetota</taxon>
        <taxon>Actinomycetes</taxon>
        <taxon>Streptosporangiales</taxon>
        <taxon>Streptosporangiaceae</taxon>
        <taxon>Nonomuraea</taxon>
    </lineage>
</organism>
<dbReference type="CDD" id="cd17324">
    <property type="entry name" value="MFS_NepI_like"/>
    <property type="match status" value="1"/>
</dbReference>
<keyword evidence="2" id="KW-1003">Cell membrane</keyword>
<comment type="subcellular location">
    <subcellularLocation>
        <location evidence="1">Cell membrane</location>
        <topology evidence="1">Multi-pass membrane protein</topology>
    </subcellularLocation>
</comment>
<evidence type="ECO:0000313" key="9">
    <source>
        <dbReference type="EMBL" id="MFD1936264.1"/>
    </source>
</evidence>
<feature type="transmembrane region" description="Helical" evidence="7">
    <location>
        <begin position="86"/>
        <end position="104"/>
    </location>
</feature>
<dbReference type="PANTHER" id="PTHR43124:SF3">
    <property type="entry name" value="CHLORAMPHENICOL EFFLUX PUMP RV0191"/>
    <property type="match status" value="1"/>
</dbReference>
<name>A0ABW4T4X5_9ACTN</name>
<evidence type="ECO:0000256" key="5">
    <source>
        <dbReference type="ARBA" id="ARBA00023136"/>
    </source>
</evidence>
<sequence length="426" mass="43661">MAGITAETSRATPARRLPAGVYLLGFSLFAMGSAEFLLAGVLPAVAADLDVTLSSAGFLITAFALGVVIGGPPFAVLSLRWPRRTALVATQAVFAASIAVGLLGDYQVLLLTRVVSGIAYAGFFAVASVTAISLVTPDRNARASGVVVSGLSVAMVVGGPAGTLLSHFIEWRGGFWAVVALTVVGIIGCLLGLPAAGSDVGRPTGPSVSRELATMRKPMLWGIYAITILTTAAYMITFNYLAAMLAGITAIPEVWIPAILALFGVGAFVGLSIGGRVSDQRPHLALLSGASAIVILSLVMAVAIQQVWAVVPTVFVIGIAAFVLNPALYGRVFAIAADAPTLAGATTVSAFQLGISITPVLAAVSLTQGAALTSVCLIGAILAAAAVPLILLDRARRARATRHTTALRSAHDEVATARVERERNQQ</sequence>
<dbReference type="Proteomes" id="UP001597368">
    <property type="component" value="Unassembled WGS sequence"/>
</dbReference>
<feature type="domain" description="Major facilitator superfamily (MFS) profile" evidence="8">
    <location>
        <begin position="20"/>
        <end position="397"/>
    </location>
</feature>
<dbReference type="EMBL" id="JBHUFV010000050">
    <property type="protein sequence ID" value="MFD1936264.1"/>
    <property type="molecule type" value="Genomic_DNA"/>
</dbReference>
<dbReference type="InterPro" id="IPR020846">
    <property type="entry name" value="MFS_dom"/>
</dbReference>
<feature type="transmembrane region" description="Helical" evidence="7">
    <location>
        <begin position="254"/>
        <end position="273"/>
    </location>
</feature>
<dbReference type="PROSITE" id="PS50850">
    <property type="entry name" value="MFS"/>
    <property type="match status" value="1"/>
</dbReference>
<feature type="compositionally biased region" description="Basic and acidic residues" evidence="6">
    <location>
        <begin position="409"/>
        <end position="426"/>
    </location>
</feature>
<feature type="transmembrane region" description="Helical" evidence="7">
    <location>
        <begin position="21"/>
        <end position="46"/>
    </location>
</feature>
<evidence type="ECO:0000259" key="8">
    <source>
        <dbReference type="PROSITE" id="PS50850"/>
    </source>
</evidence>
<evidence type="ECO:0000256" key="4">
    <source>
        <dbReference type="ARBA" id="ARBA00022989"/>
    </source>
</evidence>
<feature type="transmembrane region" description="Helical" evidence="7">
    <location>
        <begin position="110"/>
        <end position="134"/>
    </location>
</feature>
<dbReference type="Gene3D" id="1.20.1250.20">
    <property type="entry name" value="MFS general substrate transporter like domains"/>
    <property type="match status" value="1"/>
</dbReference>
<feature type="transmembrane region" description="Helical" evidence="7">
    <location>
        <begin position="342"/>
        <end position="364"/>
    </location>
</feature>
<feature type="transmembrane region" description="Helical" evidence="7">
    <location>
        <begin position="146"/>
        <end position="169"/>
    </location>
</feature>
<feature type="region of interest" description="Disordered" evidence="6">
    <location>
        <begin position="404"/>
        <end position="426"/>
    </location>
</feature>
<reference evidence="10" key="1">
    <citation type="journal article" date="2019" name="Int. J. Syst. Evol. Microbiol.">
        <title>The Global Catalogue of Microorganisms (GCM) 10K type strain sequencing project: providing services to taxonomists for standard genome sequencing and annotation.</title>
        <authorList>
            <consortium name="The Broad Institute Genomics Platform"/>
            <consortium name="The Broad Institute Genome Sequencing Center for Infectious Disease"/>
            <person name="Wu L."/>
            <person name="Ma J."/>
        </authorList>
    </citation>
    <scope>NUCLEOTIDE SEQUENCE [LARGE SCALE GENOMIC DNA]</scope>
    <source>
        <strain evidence="10">ICMP 6774ER</strain>
    </source>
</reference>
<keyword evidence="3 7" id="KW-0812">Transmembrane</keyword>
<dbReference type="InterPro" id="IPR036259">
    <property type="entry name" value="MFS_trans_sf"/>
</dbReference>
<evidence type="ECO:0000256" key="7">
    <source>
        <dbReference type="SAM" id="Phobius"/>
    </source>
</evidence>
<keyword evidence="10" id="KW-1185">Reference proteome</keyword>
<dbReference type="Pfam" id="PF07690">
    <property type="entry name" value="MFS_1"/>
    <property type="match status" value="1"/>
</dbReference>
<proteinExistence type="predicted"/>
<evidence type="ECO:0000313" key="10">
    <source>
        <dbReference type="Proteomes" id="UP001597368"/>
    </source>
</evidence>
<evidence type="ECO:0000256" key="3">
    <source>
        <dbReference type="ARBA" id="ARBA00022692"/>
    </source>
</evidence>
<feature type="transmembrane region" description="Helical" evidence="7">
    <location>
        <begin position="218"/>
        <end position="242"/>
    </location>
</feature>
<dbReference type="InterPro" id="IPR011701">
    <property type="entry name" value="MFS"/>
</dbReference>
<feature type="transmembrane region" description="Helical" evidence="7">
    <location>
        <begin position="310"/>
        <end position="330"/>
    </location>
</feature>
<gene>
    <name evidence="9" type="ORF">ACFSKW_32815</name>
</gene>
<keyword evidence="4 7" id="KW-1133">Transmembrane helix</keyword>
<accession>A0ABW4T4X5</accession>
<feature type="transmembrane region" description="Helical" evidence="7">
    <location>
        <begin position="370"/>
        <end position="392"/>
    </location>
</feature>